<protein>
    <submittedName>
        <fullName evidence="4">Uncharacterized protein LOC116291488 isoform X1</fullName>
    </submittedName>
    <submittedName>
        <fullName evidence="5">Uncharacterized protein LOC116291488 isoform X2</fullName>
    </submittedName>
</protein>
<dbReference type="Pfam" id="PF15998">
    <property type="entry name" value="DUF4773"/>
    <property type="match status" value="1"/>
</dbReference>
<dbReference type="Proteomes" id="UP000515163">
    <property type="component" value="Unplaced"/>
</dbReference>
<keyword evidence="3" id="KW-1185">Reference proteome</keyword>
<dbReference type="InterPro" id="IPR031941">
    <property type="entry name" value="DUF4773"/>
</dbReference>
<sequence length="220" mass="25198">MDIRVFFSLFVLVLVGFVLMAEARPSLQSRLSVQPNGCSCNKQTEECGCCAHIKFDVLHVKVDDDACVNITYLPKQYGLSLTFAWNGKIIFNETVSATNPPPFCFGVPHVKLLEVCIRLYNISYNKENFGGCIELELEVLHIKKDFPLGCIYKNQLEDQSKYTPRDIITPRDILTTRDILQWIFAVKLQTVRSSFGEVKERVRDVLDRSQKKKNRAVINF</sequence>
<evidence type="ECO:0000313" key="3">
    <source>
        <dbReference type="Proteomes" id="UP000515163"/>
    </source>
</evidence>
<keyword evidence="1" id="KW-0732">Signal</keyword>
<reference evidence="4 5" key="1">
    <citation type="submission" date="2025-04" db="UniProtKB">
        <authorList>
            <consortium name="RefSeq"/>
        </authorList>
    </citation>
    <scope>IDENTIFICATION</scope>
</reference>
<evidence type="ECO:0000313" key="4">
    <source>
        <dbReference type="RefSeq" id="XP_031554519.1"/>
    </source>
</evidence>
<accession>A0A6P8HPD7</accession>
<dbReference type="PANTHER" id="PTHR36299:SF2">
    <property type="entry name" value="DUF4773 DOMAIN-CONTAINING PROTEIN"/>
    <property type="match status" value="1"/>
</dbReference>
<feature type="chain" id="PRO_5044653077" evidence="1">
    <location>
        <begin position="24"/>
        <end position="220"/>
    </location>
</feature>
<evidence type="ECO:0000259" key="2">
    <source>
        <dbReference type="Pfam" id="PF15998"/>
    </source>
</evidence>
<evidence type="ECO:0000313" key="5">
    <source>
        <dbReference type="RefSeq" id="XP_031554520.1"/>
    </source>
</evidence>
<dbReference type="RefSeq" id="XP_031554519.1">
    <property type="nucleotide sequence ID" value="XM_031698659.1"/>
</dbReference>
<dbReference type="KEGG" id="aten:116291488"/>
<evidence type="ECO:0000256" key="1">
    <source>
        <dbReference type="SAM" id="SignalP"/>
    </source>
</evidence>
<dbReference type="RefSeq" id="XP_031554520.1">
    <property type="nucleotide sequence ID" value="XM_031698660.1"/>
</dbReference>
<feature type="domain" description="DUF4773" evidence="2">
    <location>
        <begin position="38"/>
        <end position="151"/>
    </location>
</feature>
<name>A0A6P8HPD7_ACTTE</name>
<dbReference type="GeneID" id="116291488"/>
<dbReference type="PANTHER" id="PTHR36299">
    <property type="entry name" value="AGAP008005-PA"/>
    <property type="match status" value="1"/>
</dbReference>
<proteinExistence type="predicted"/>
<dbReference type="AlphaFoldDB" id="A0A6P8HPD7"/>
<gene>
    <name evidence="4 5" type="primary">LOC116291488</name>
</gene>
<feature type="signal peptide" evidence="1">
    <location>
        <begin position="1"/>
        <end position="23"/>
    </location>
</feature>
<dbReference type="OrthoDB" id="5952164at2759"/>
<organism evidence="3 5">
    <name type="scientific">Actinia tenebrosa</name>
    <name type="common">Australian red waratah sea anemone</name>
    <dbReference type="NCBI Taxonomy" id="6105"/>
    <lineage>
        <taxon>Eukaryota</taxon>
        <taxon>Metazoa</taxon>
        <taxon>Cnidaria</taxon>
        <taxon>Anthozoa</taxon>
        <taxon>Hexacorallia</taxon>
        <taxon>Actiniaria</taxon>
        <taxon>Actiniidae</taxon>
        <taxon>Actinia</taxon>
    </lineage>
</organism>